<dbReference type="Proteomes" id="UP001497516">
    <property type="component" value="Chromosome 10"/>
</dbReference>
<protein>
    <submittedName>
        <fullName evidence="1">Uncharacterized protein</fullName>
    </submittedName>
</protein>
<evidence type="ECO:0000313" key="1">
    <source>
        <dbReference type="EMBL" id="CAL1362982.1"/>
    </source>
</evidence>
<keyword evidence="2" id="KW-1185">Reference proteome</keyword>
<sequence>MTVLTISTTGALSVFDERFEKRNHDFLSVRLSVFKLADCKRDSPATSMARQLRPRKTHEEVIGILLSSFSSNTISISCLLNFNVLLNNSNDVDYYSRMLFLDQCLSGGGVGCEFTNTLWT</sequence>
<evidence type="ECO:0000313" key="2">
    <source>
        <dbReference type="Proteomes" id="UP001497516"/>
    </source>
</evidence>
<proteinExistence type="predicted"/>
<name>A0AAV2D1I0_9ROSI</name>
<reference evidence="1 2" key="1">
    <citation type="submission" date="2024-04" db="EMBL/GenBank/DDBJ databases">
        <authorList>
            <person name="Fracassetti M."/>
        </authorList>
    </citation>
    <scope>NUCLEOTIDE SEQUENCE [LARGE SCALE GENOMIC DNA]</scope>
</reference>
<organism evidence="1 2">
    <name type="scientific">Linum trigynum</name>
    <dbReference type="NCBI Taxonomy" id="586398"/>
    <lineage>
        <taxon>Eukaryota</taxon>
        <taxon>Viridiplantae</taxon>
        <taxon>Streptophyta</taxon>
        <taxon>Embryophyta</taxon>
        <taxon>Tracheophyta</taxon>
        <taxon>Spermatophyta</taxon>
        <taxon>Magnoliopsida</taxon>
        <taxon>eudicotyledons</taxon>
        <taxon>Gunneridae</taxon>
        <taxon>Pentapetalae</taxon>
        <taxon>rosids</taxon>
        <taxon>fabids</taxon>
        <taxon>Malpighiales</taxon>
        <taxon>Linaceae</taxon>
        <taxon>Linum</taxon>
    </lineage>
</organism>
<accession>A0AAV2D1I0</accession>
<dbReference type="AlphaFoldDB" id="A0AAV2D1I0"/>
<gene>
    <name evidence="1" type="ORF">LTRI10_LOCUS9715</name>
</gene>
<dbReference type="EMBL" id="OZ034814">
    <property type="protein sequence ID" value="CAL1362982.1"/>
    <property type="molecule type" value="Genomic_DNA"/>
</dbReference>